<evidence type="ECO:0000313" key="1">
    <source>
        <dbReference type="EMBL" id="GAL61282.1"/>
    </source>
</evidence>
<dbReference type="OrthoDB" id="5621785at2"/>
<protein>
    <submittedName>
        <fullName evidence="1">Uncharacterized protein</fullName>
    </submittedName>
</protein>
<dbReference type="AlphaFoldDB" id="A0A090W173"/>
<accession>A0A090W173</accession>
<proteinExistence type="predicted"/>
<dbReference type="RefSeq" id="WP_052415218.1">
    <property type="nucleotide sequence ID" value="NZ_BBNQ01000002.1"/>
</dbReference>
<comment type="caution">
    <text evidence="1">The sequence shown here is derived from an EMBL/GenBank/DDBJ whole genome shotgun (WGS) entry which is preliminary data.</text>
</comment>
<gene>
    <name evidence="1" type="ORF">JCM19300_4228</name>
</gene>
<organism evidence="1 2">
    <name type="scientific">Algibacter lectus</name>
    <dbReference type="NCBI Taxonomy" id="221126"/>
    <lineage>
        <taxon>Bacteria</taxon>
        <taxon>Pseudomonadati</taxon>
        <taxon>Bacteroidota</taxon>
        <taxon>Flavobacteriia</taxon>
        <taxon>Flavobacteriales</taxon>
        <taxon>Flavobacteriaceae</taxon>
        <taxon>Algibacter</taxon>
    </lineage>
</organism>
<evidence type="ECO:0000313" key="2">
    <source>
        <dbReference type="Proteomes" id="UP000029644"/>
    </source>
</evidence>
<name>A0A090W173_9FLAO</name>
<dbReference type="EMBL" id="BBNQ01000002">
    <property type="protein sequence ID" value="GAL61282.1"/>
    <property type="molecule type" value="Genomic_DNA"/>
</dbReference>
<reference evidence="1 2" key="1">
    <citation type="journal article" date="2014" name="Genome Announc.">
        <title>Draft Genome Sequences of Marine Flavobacterium Algibacter lectus Strains SS8 and NR4.</title>
        <authorList>
            <person name="Takatani N."/>
            <person name="Nakanishi M."/>
            <person name="Meirelles P."/>
            <person name="Mino S."/>
            <person name="Suda W."/>
            <person name="Oshima K."/>
            <person name="Hattori M."/>
            <person name="Ohkuma M."/>
            <person name="Hosokawa M."/>
            <person name="Miyashita K."/>
            <person name="Thompson F.L."/>
            <person name="Niwa A."/>
            <person name="Sawabe T."/>
            <person name="Sawabe T."/>
        </authorList>
    </citation>
    <scope>NUCLEOTIDE SEQUENCE [LARGE SCALE GENOMIC DNA]</scope>
    <source>
        <strain evidence="1 2">JCM 19300</strain>
    </source>
</reference>
<dbReference type="Proteomes" id="UP000029644">
    <property type="component" value="Unassembled WGS sequence"/>
</dbReference>
<sequence length="326" mass="36965">MKGIYILFAILFGALHGNSQDIKYPEVEISNGIIKANLYLPDAENGYYKGTRFDWSGVISNLEFNGHTYFGQWFDADNAPPFATIMGPVEAYAPLNYNDVVIGESFVKIGVGALKKTSNENYSDFKNYEIVNPGKRSIKVKGNEVEFIHILNTDKVSYQYTKIIKLIEHEQKMVISHVLKNTGKHQIKTFGFNHNFLVIDNQTIGKDFEMIFPVEVSGIGRGLGDIFEIEDKRLVFKRDIIGDESIAIKHLNGLNNNVDNFDVSIHNSKTGAGVKITGDQPLSRFRLWGTARTICPETYIDIKVTPGETFSWSYFYEFYESKTVKH</sequence>